<organism evidence="2">
    <name type="scientific">Desulfobacca acetoxidans</name>
    <dbReference type="NCBI Taxonomy" id="60893"/>
    <lineage>
        <taxon>Bacteria</taxon>
        <taxon>Pseudomonadati</taxon>
        <taxon>Thermodesulfobacteriota</taxon>
        <taxon>Desulfobaccia</taxon>
        <taxon>Desulfobaccales</taxon>
        <taxon>Desulfobaccaceae</taxon>
        <taxon>Desulfobacca</taxon>
    </lineage>
</organism>
<dbReference type="Pfam" id="PF09651">
    <property type="entry name" value="Cas_APE2256"/>
    <property type="match status" value="1"/>
</dbReference>
<proteinExistence type="predicted"/>
<dbReference type="InterPro" id="IPR013442">
    <property type="entry name" value="SSO1393-like"/>
</dbReference>
<feature type="domain" description="CRISPR system ring nuclease SSO1393-like" evidence="1">
    <location>
        <begin position="19"/>
        <end position="94"/>
    </location>
</feature>
<evidence type="ECO:0000259" key="1">
    <source>
        <dbReference type="Pfam" id="PF09651"/>
    </source>
</evidence>
<comment type="caution">
    <text evidence="2">The sequence shown here is derived from an EMBL/GenBank/DDBJ whole genome shotgun (WGS) entry which is preliminary data.</text>
</comment>
<evidence type="ECO:0000313" key="2">
    <source>
        <dbReference type="EMBL" id="HGF34925.1"/>
    </source>
</evidence>
<reference evidence="2" key="1">
    <citation type="journal article" date="2020" name="mSystems">
        <title>Genome- and Community-Level Interaction Insights into Carbon Utilization and Element Cycling Functions of Hydrothermarchaeota in Hydrothermal Sediment.</title>
        <authorList>
            <person name="Zhou Z."/>
            <person name="Liu Y."/>
            <person name="Xu W."/>
            <person name="Pan J."/>
            <person name="Luo Z.H."/>
            <person name="Li M."/>
        </authorList>
    </citation>
    <scope>NUCLEOTIDE SEQUENCE [LARGE SCALE GENOMIC DNA]</scope>
    <source>
        <strain evidence="2">SpSt-897</strain>
    </source>
</reference>
<sequence>MSPVNAFGQVCPGAWEVLTGLTDASHERFRREGLRHLVTATAKIARQWGPEHVVINATGGYKAWISFAGLIGQALDIPVCYLFERFSEVITLPPQPVSLDLAFWLEHSPRF</sequence>
<dbReference type="AlphaFoldDB" id="A0A7C3Z338"/>
<gene>
    <name evidence="2" type="ORF">ENW96_11165</name>
</gene>
<protein>
    <recommendedName>
        <fullName evidence="1">CRISPR system ring nuclease SSO1393-like domain-containing protein</fullName>
    </recommendedName>
</protein>
<name>A0A7C3Z338_9BACT</name>
<dbReference type="Gene3D" id="3.40.50.10770">
    <property type="entry name" value="Hypothetical protein VC1899 like domain (Restriction endonuclease-like)"/>
    <property type="match status" value="1"/>
</dbReference>
<accession>A0A7C3Z338</accession>
<dbReference type="EMBL" id="DTMF01000270">
    <property type="protein sequence ID" value="HGF34925.1"/>
    <property type="molecule type" value="Genomic_DNA"/>
</dbReference>